<dbReference type="Gene3D" id="3.90.180.10">
    <property type="entry name" value="Medium-chain alcohol dehydrogenases, catalytic domain"/>
    <property type="match status" value="1"/>
</dbReference>
<dbReference type="InterPro" id="IPR011032">
    <property type="entry name" value="GroES-like_sf"/>
</dbReference>
<dbReference type="InterPro" id="IPR036291">
    <property type="entry name" value="NAD(P)-bd_dom_sf"/>
</dbReference>
<reference evidence="2" key="1">
    <citation type="submission" date="2022-07" db="EMBL/GenBank/DDBJ databases">
        <authorList>
            <person name="Macas J."/>
            <person name="Novak P."/>
            <person name="Neumann P."/>
        </authorList>
    </citation>
    <scope>NUCLEOTIDE SEQUENCE</scope>
</reference>
<dbReference type="SUPFAM" id="SSF51735">
    <property type="entry name" value="NAD(P)-binding Rossmann-fold domains"/>
    <property type="match status" value="1"/>
</dbReference>
<dbReference type="PANTHER" id="PTHR44013">
    <property type="entry name" value="ZINC-TYPE ALCOHOL DEHYDROGENASE-LIKE PROTEIN C16A3.02C"/>
    <property type="match status" value="1"/>
</dbReference>
<dbReference type="AlphaFoldDB" id="A0AAV0E437"/>
<dbReference type="PANTHER" id="PTHR44013:SF16">
    <property type="entry name" value="ZINC-BINDING DEHYDROGENASE FAMILY OXIDOREDUCTASE"/>
    <property type="match status" value="1"/>
</dbReference>
<dbReference type="InterPro" id="IPR052733">
    <property type="entry name" value="Chloroplast_QOR"/>
</dbReference>
<dbReference type="InterPro" id="IPR013154">
    <property type="entry name" value="ADH-like_N"/>
</dbReference>
<dbReference type="CDD" id="cd08267">
    <property type="entry name" value="MDR1"/>
    <property type="match status" value="1"/>
</dbReference>
<dbReference type="Pfam" id="PF13602">
    <property type="entry name" value="ADH_zinc_N_2"/>
    <property type="match status" value="1"/>
</dbReference>
<dbReference type="EMBL" id="CAMAPF010000955">
    <property type="protein sequence ID" value="CAH9129389.1"/>
    <property type="molecule type" value="Genomic_DNA"/>
</dbReference>
<proteinExistence type="predicted"/>
<gene>
    <name evidence="2" type="ORF">CEPIT_LOCUS21451</name>
    <name evidence="3" type="ORF">CEPIT_LOCUS29813</name>
</gene>
<sequence>MSAARQIMRAVQFDSYGGGASALKHVEIPVPTPKNGQILIKLEAASINPVDWKVQSGALRPILPSKFPHIPVSDIAGEVLEIGSGVQRFKVGDKVVATLSMSDGGGMAEYAVAKESLTAIRLPGVSAQEAAALPIAGLTAHHALTKHAGVKLDGSGPRKSILVTAASGGVGHYAVQLAKLGNTHVTATCGARNIDFVRSLGADEVLDYRTPEGAALRGPSGNKYDAVVNGTAGISWCTFERVLSKDGVVIDLAPTPRGLLTFAVQKITFSKKRLVPFMLSAKAENLEYLVRLVKEGKLKSVIDSKYTLSNARDAWSKSMEGHAVGKIIVEP</sequence>
<dbReference type="SUPFAM" id="SSF50129">
    <property type="entry name" value="GroES-like"/>
    <property type="match status" value="1"/>
</dbReference>
<dbReference type="SMART" id="SM00829">
    <property type="entry name" value="PKS_ER"/>
    <property type="match status" value="1"/>
</dbReference>
<keyword evidence="4" id="KW-1185">Reference proteome</keyword>
<dbReference type="InterPro" id="IPR020843">
    <property type="entry name" value="ER"/>
</dbReference>
<dbReference type="Proteomes" id="UP001152523">
    <property type="component" value="Unassembled WGS sequence"/>
</dbReference>
<accession>A0AAV0E437</accession>
<name>A0AAV0E437_9ASTE</name>
<dbReference type="Pfam" id="PF08240">
    <property type="entry name" value="ADH_N"/>
    <property type="match status" value="1"/>
</dbReference>
<dbReference type="Gene3D" id="3.40.50.720">
    <property type="entry name" value="NAD(P)-binding Rossmann-like Domain"/>
    <property type="match status" value="1"/>
</dbReference>
<dbReference type="GO" id="GO:0016491">
    <property type="term" value="F:oxidoreductase activity"/>
    <property type="evidence" value="ECO:0007669"/>
    <property type="project" value="InterPro"/>
</dbReference>
<comment type="caution">
    <text evidence="2">The sequence shown here is derived from an EMBL/GenBank/DDBJ whole genome shotgun (WGS) entry which is preliminary data.</text>
</comment>
<evidence type="ECO:0000313" key="3">
    <source>
        <dbReference type="EMBL" id="CAH9129389.1"/>
    </source>
</evidence>
<organism evidence="2 4">
    <name type="scientific">Cuscuta epithymum</name>
    <dbReference type="NCBI Taxonomy" id="186058"/>
    <lineage>
        <taxon>Eukaryota</taxon>
        <taxon>Viridiplantae</taxon>
        <taxon>Streptophyta</taxon>
        <taxon>Embryophyta</taxon>
        <taxon>Tracheophyta</taxon>
        <taxon>Spermatophyta</taxon>
        <taxon>Magnoliopsida</taxon>
        <taxon>eudicotyledons</taxon>
        <taxon>Gunneridae</taxon>
        <taxon>Pentapetalae</taxon>
        <taxon>asterids</taxon>
        <taxon>lamiids</taxon>
        <taxon>Solanales</taxon>
        <taxon>Convolvulaceae</taxon>
        <taxon>Cuscuteae</taxon>
        <taxon>Cuscuta</taxon>
        <taxon>Cuscuta subgen. Cuscuta</taxon>
    </lineage>
</organism>
<evidence type="ECO:0000259" key="1">
    <source>
        <dbReference type="SMART" id="SM00829"/>
    </source>
</evidence>
<evidence type="ECO:0000313" key="2">
    <source>
        <dbReference type="EMBL" id="CAH9116304.1"/>
    </source>
</evidence>
<protein>
    <recommendedName>
        <fullName evidence="1">Enoyl reductase (ER) domain-containing protein</fullName>
    </recommendedName>
</protein>
<dbReference type="EMBL" id="CAMAPF010000271">
    <property type="protein sequence ID" value="CAH9116304.1"/>
    <property type="molecule type" value="Genomic_DNA"/>
</dbReference>
<evidence type="ECO:0000313" key="4">
    <source>
        <dbReference type="Proteomes" id="UP001152523"/>
    </source>
</evidence>
<feature type="domain" description="Enoyl reductase (ER)" evidence="1">
    <location>
        <begin position="18"/>
        <end position="329"/>
    </location>
</feature>